<feature type="transmembrane region" description="Helical" evidence="1">
    <location>
        <begin position="12"/>
        <end position="37"/>
    </location>
</feature>
<accession>A0A1X2IA65</accession>
<dbReference type="Proteomes" id="UP000193560">
    <property type="component" value="Unassembled WGS sequence"/>
</dbReference>
<feature type="transmembrane region" description="Helical" evidence="1">
    <location>
        <begin position="57"/>
        <end position="78"/>
    </location>
</feature>
<comment type="caution">
    <text evidence="2">The sequence shown here is derived from an EMBL/GenBank/DDBJ whole genome shotgun (WGS) entry which is preliminary data.</text>
</comment>
<gene>
    <name evidence="2" type="ORF">BCR42DRAFT_420589</name>
</gene>
<keyword evidence="1" id="KW-0812">Transmembrane</keyword>
<protein>
    <submittedName>
        <fullName evidence="2">Uncharacterized protein</fullName>
    </submittedName>
</protein>
<reference evidence="2 3" key="1">
    <citation type="submission" date="2016-07" db="EMBL/GenBank/DDBJ databases">
        <title>Pervasive Adenine N6-methylation of Active Genes in Fungi.</title>
        <authorList>
            <consortium name="DOE Joint Genome Institute"/>
            <person name="Mondo S.J."/>
            <person name="Dannebaum R.O."/>
            <person name="Kuo R.C."/>
            <person name="Labutti K."/>
            <person name="Haridas S."/>
            <person name="Kuo A."/>
            <person name="Salamov A."/>
            <person name="Ahrendt S.R."/>
            <person name="Lipzen A."/>
            <person name="Sullivan W."/>
            <person name="Andreopoulos W.B."/>
            <person name="Clum A."/>
            <person name="Lindquist E."/>
            <person name="Daum C."/>
            <person name="Ramamoorthy G.K."/>
            <person name="Gryganskyi A."/>
            <person name="Culley D."/>
            <person name="Magnuson J.K."/>
            <person name="James T.Y."/>
            <person name="O'Malley M.A."/>
            <person name="Stajich J.E."/>
            <person name="Spatafora J.W."/>
            <person name="Visel A."/>
            <person name="Grigoriev I.V."/>
        </authorList>
    </citation>
    <scope>NUCLEOTIDE SEQUENCE [LARGE SCALE GENOMIC DNA]</scope>
    <source>
        <strain evidence="2 3">NRRL 1336</strain>
    </source>
</reference>
<sequence length="161" mass="17795">MIQSKRIRHAPVVLLTLPSSLLSTIMFTLTTMTIFLLPKCPTKEPLPPPMVNHEMDVLSWTQSAMIPPLITAMIPPLITTMLPPLITTIITTTTPPTNPTTFSRVVLLSSAFLQKPEPIITDPSYFVESFRECVIVRGGQVSAKVLRSGERFVTCKAAIHQ</sequence>
<dbReference type="AlphaFoldDB" id="A0A1X2IA65"/>
<name>A0A1X2IA65_9FUNG</name>
<keyword evidence="3" id="KW-1185">Reference proteome</keyword>
<evidence type="ECO:0000313" key="2">
    <source>
        <dbReference type="EMBL" id="ORZ12427.1"/>
    </source>
</evidence>
<dbReference type="EMBL" id="MCGE01000019">
    <property type="protein sequence ID" value="ORZ12427.1"/>
    <property type="molecule type" value="Genomic_DNA"/>
</dbReference>
<organism evidence="2 3">
    <name type="scientific">Absidia repens</name>
    <dbReference type="NCBI Taxonomy" id="90262"/>
    <lineage>
        <taxon>Eukaryota</taxon>
        <taxon>Fungi</taxon>
        <taxon>Fungi incertae sedis</taxon>
        <taxon>Mucoromycota</taxon>
        <taxon>Mucoromycotina</taxon>
        <taxon>Mucoromycetes</taxon>
        <taxon>Mucorales</taxon>
        <taxon>Cunninghamellaceae</taxon>
        <taxon>Absidia</taxon>
    </lineage>
</organism>
<keyword evidence="1" id="KW-1133">Transmembrane helix</keyword>
<keyword evidence="1" id="KW-0472">Membrane</keyword>
<evidence type="ECO:0000256" key="1">
    <source>
        <dbReference type="SAM" id="Phobius"/>
    </source>
</evidence>
<proteinExistence type="predicted"/>
<evidence type="ECO:0000313" key="3">
    <source>
        <dbReference type="Proteomes" id="UP000193560"/>
    </source>
</evidence>